<feature type="coiled-coil region" evidence="1">
    <location>
        <begin position="479"/>
        <end position="506"/>
    </location>
</feature>
<dbReference type="InterPro" id="IPR034583">
    <property type="entry name" value="EMF1"/>
</dbReference>
<dbReference type="PANTHER" id="PTHR35504:SF1">
    <property type="entry name" value="PROTEIN EMBRYONIC FLOWER 1"/>
    <property type="match status" value="1"/>
</dbReference>
<keyword evidence="4" id="KW-1185">Reference proteome</keyword>
<evidence type="ECO:0000256" key="1">
    <source>
        <dbReference type="SAM" id="Coils"/>
    </source>
</evidence>
<reference evidence="3 4" key="1">
    <citation type="submission" date="2024-02" db="EMBL/GenBank/DDBJ databases">
        <title>High-quality chromosome-scale genome assembly of Pensacola bahiagrass (Paspalum notatum Flugge var. saurae).</title>
        <authorList>
            <person name="Vega J.M."/>
            <person name="Podio M."/>
            <person name="Orjuela J."/>
            <person name="Siena L.A."/>
            <person name="Pessino S.C."/>
            <person name="Combes M.C."/>
            <person name="Mariac C."/>
            <person name="Albertini E."/>
            <person name="Pupilli F."/>
            <person name="Ortiz J.P.A."/>
            <person name="Leblanc O."/>
        </authorList>
    </citation>
    <scope>NUCLEOTIDE SEQUENCE [LARGE SCALE GENOMIC DNA]</scope>
    <source>
        <strain evidence="3">R1</strain>
        <tissue evidence="3">Leaf</tissue>
    </source>
</reference>
<dbReference type="GO" id="GO:0009910">
    <property type="term" value="P:negative regulation of flower development"/>
    <property type="evidence" value="ECO:0007669"/>
    <property type="project" value="InterPro"/>
</dbReference>
<evidence type="ECO:0000256" key="2">
    <source>
        <dbReference type="SAM" id="MobiDB-lite"/>
    </source>
</evidence>
<dbReference type="Proteomes" id="UP001341281">
    <property type="component" value="Chromosome 04"/>
</dbReference>
<accession>A0AAQ3TFC8</accession>
<evidence type="ECO:0000313" key="4">
    <source>
        <dbReference type="Proteomes" id="UP001341281"/>
    </source>
</evidence>
<dbReference type="EMBL" id="CP144748">
    <property type="protein sequence ID" value="WVZ72929.1"/>
    <property type="molecule type" value="Genomic_DNA"/>
</dbReference>
<gene>
    <name evidence="3" type="ORF">U9M48_021311</name>
</gene>
<evidence type="ECO:0008006" key="5">
    <source>
        <dbReference type="Google" id="ProtNLM"/>
    </source>
</evidence>
<name>A0AAQ3TFC8_PASNO</name>
<keyword evidence="1" id="KW-0175">Coiled coil</keyword>
<dbReference type="GO" id="GO:0045892">
    <property type="term" value="P:negative regulation of DNA-templated transcription"/>
    <property type="evidence" value="ECO:0007669"/>
    <property type="project" value="InterPro"/>
</dbReference>
<dbReference type="AlphaFoldDB" id="A0AAQ3TFC8"/>
<proteinExistence type="predicted"/>
<dbReference type="PANTHER" id="PTHR35504">
    <property type="entry name" value="PROTEIN EMBRYONIC FLOWER 1"/>
    <property type="match status" value="1"/>
</dbReference>
<feature type="region of interest" description="Disordered" evidence="2">
    <location>
        <begin position="376"/>
        <end position="465"/>
    </location>
</feature>
<evidence type="ECO:0000313" key="3">
    <source>
        <dbReference type="EMBL" id="WVZ72929.1"/>
    </source>
</evidence>
<feature type="compositionally biased region" description="Polar residues" evidence="2">
    <location>
        <begin position="434"/>
        <end position="447"/>
    </location>
</feature>
<feature type="region of interest" description="Disordered" evidence="2">
    <location>
        <begin position="1"/>
        <end position="32"/>
    </location>
</feature>
<feature type="region of interest" description="Disordered" evidence="2">
    <location>
        <begin position="133"/>
        <end position="162"/>
    </location>
</feature>
<protein>
    <recommendedName>
        <fullName evidence="5">Embryonic flower 1-like protein</fullName>
    </recommendedName>
</protein>
<dbReference type="GO" id="GO:0048367">
    <property type="term" value="P:shoot system development"/>
    <property type="evidence" value="ECO:0007669"/>
    <property type="project" value="InterPro"/>
</dbReference>
<sequence>METAALARQTGAVEEEPRHLSAVAEPADTPAEQECDHFSIRGYVALLQKKDPRLSSLQIFCNDGHPSNSPPLSVAKYHRWNCSNCLNKVKNSGHRTTSETTSVQPDGTSDGCSISIVRTFTKSVDSRRLFSYTRESSQGKDADPSTLSKSAQECNSKCSSPSGNKVVPVLNVPAPLAEENVPDTFVERSVPATKDLQGSPADLDVSARILNDVSRDVSNFPDDSQMIPASKEANDRQCPCSSKPCMVPDEDENRTAQDALNGDPNGSTVCKPIYGHKGSKQASSHKSNLVCNQGPRRASFKRIVGSHGKKKKIKSTDLADISDLKFCQRKPKKTRLLSELIENDQVGGSTDAIEVDHANTIGLCESDKSIMSLQVGKDDETPVRNQKAGESPSRAVKNKAKHTGVDNADDGSSLMNWLKKTHKKVRTEKKDSGNKNLGSSAISNSNPDMVASNDIHHEPLPPVSDLGQENLLTTTSDKHVNENAQNDNLEQNLQKADDLCQNKSKNLKRRLNGNSTILLKRKVLSTAIAHCENTENSTIKTNVLRADDLPQMESERAVQRCLTKVSHGKRKIQNVPGLQKQNIPKNKKKRKLELHEKHNVIDDIPMDIVELLARNQHEKQVMTGSDSLENNHTRPKLGPVDCAEIAAKEGPTPIDTSTVFDTNFQKSLATGSKQKSLQGYASSSTEAASMHPLDLHTQMPSQCHTATSTEVPNGHPLESHMQNPFQVHALPITGSFNVYPPKLRIPDILECTQEQQAPFFRDEEVTIACTSPIFSHHQHIAEVPAQSWSNKGENKLTWDSFKAAPRNSPTSTYGFQFRNRLQGVDSAPVHMYGSSSNYATHQPVIAAVDHYTKEAVNHVQPISVPSTQLTMEAGRLYDQRVVGQSSGLHPKEPMPATHLLRLMDSSTAPGFTNYQRANRHQMELQTQTLGSQYVQHDQFNASPSTSYASHLIEKVPMTLQDLRWQVQQNLHRPLRPHPRVGVLGSLLQQDIANWSEKSGTHSGYRLGVSEGTTSFEMNRKGNLEPLNSGMFSAGWNALQLGSVASPEHPCPRYGTDRPWISGNGKTVHPLDKLVRKDICVTNRNPADFTVISDKNEYMRSL</sequence>
<feature type="compositionally biased region" description="Polar residues" evidence="2">
    <location>
        <begin position="145"/>
        <end position="162"/>
    </location>
</feature>
<organism evidence="3 4">
    <name type="scientific">Paspalum notatum var. saurae</name>
    <dbReference type="NCBI Taxonomy" id="547442"/>
    <lineage>
        <taxon>Eukaryota</taxon>
        <taxon>Viridiplantae</taxon>
        <taxon>Streptophyta</taxon>
        <taxon>Embryophyta</taxon>
        <taxon>Tracheophyta</taxon>
        <taxon>Spermatophyta</taxon>
        <taxon>Magnoliopsida</taxon>
        <taxon>Liliopsida</taxon>
        <taxon>Poales</taxon>
        <taxon>Poaceae</taxon>
        <taxon>PACMAD clade</taxon>
        <taxon>Panicoideae</taxon>
        <taxon>Andropogonodae</taxon>
        <taxon>Paspaleae</taxon>
        <taxon>Paspalinae</taxon>
        <taxon>Paspalum</taxon>
    </lineage>
</organism>